<dbReference type="InterPro" id="IPR051712">
    <property type="entry name" value="ARTD-AVP"/>
</dbReference>
<feature type="transmembrane region" description="Helical" evidence="2">
    <location>
        <begin position="118"/>
        <end position="136"/>
    </location>
</feature>
<keyword evidence="2" id="KW-1133">Transmembrane helix</keyword>
<dbReference type="EMBL" id="CAXITT010000046">
    <property type="protein sequence ID" value="CAL1529280.1"/>
    <property type="molecule type" value="Genomic_DNA"/>
</dbReference>
<keyword evidence="1" id="KW-0808">Transferase</keyword>
<dbReference type="PROSITE" id="PS51059">
    <property type="entry name" value="PARP_CATALYTIC"/>
    <property type="match status" value="1"/>
</dbReference>
<evidence type="ECO:0000259" key="3">
    <source>
        <dbReference type="PROSITE" id="PS51059"/>
    </source>
</evidence>
<evidence type="ECO:0000256" key="1">
    <source>
        <dbReference type="RuleBase" id="RU362114"/>
    </source>
</evidence>
<keyword evidence="2" id="KW-0812">Transmembrane</keyword>
<organism evidence="4 5">
    <name type="scientific">Lymnaea stagnalis</name>
    <name type="common">Great pond snail</name>
    <name type="synonym">Helix stagnalis</name>
    <dbReference type="NCBI Taxonomy" id="6523"/>
    <lineage>
        <taxon>Eukaryota</taxon>
        <taxon>Metazoa</taxon>
        <taxon>Spiralia</taxon>
        <taxon>Lophotrochozoa</taxon>
        <taxon>Mollusca</taxon>
        <taxon>Gastropoda</taxon>
        <taxon>Heterobranchia</taxon>
        <taxon>Euthyneura</taxon>
        <taxon>Panpulmonata</taxon>
        <taxon>Hygrophila</taxon>
        <taxon>Lymnaeoidea</taxon>
        <taxon>Lymnaeidae</taxon>
        <taxon>Lymnaea</taxon>
    </lineage>
</organism>
<dbReference type="Pfam" id="PF00644">
    <property type="entry name" value="PARP"/>
    <property type="match status" value="1"/>
</dbReference>
<dbReference type="Proteomes" id="UP001497497">
    <property type="component" value="Unassembled WGS sequence"/>
</dbReference>
<dbReference type="AlphaFoldDB" id="A0AAV2H6J0"/>
<name>A0AAV2H6J0_LYMST</name>
<dbReference type="GO" id="GO:0005634">
    <property type="term" value="C:nucleus"/>
    <property type="evidence" value="ECO:0007669"/>
    <property type="project" value="TreeGrafter"/>
</dbReference>
<accession>A0AAV2H6J0</accession>
<proteinExistence type="predicted"/>
<dbReference type="PANTHER" id="PTHR45740:SF2">
    <property type="entry name" value="POLY [ADP-RIBOSE] POLYMERASE"/>
    <property type="match status" value="1"/>
</dbReference>
<dbReference type="Gene3D" id="3.90.228.10">
    <property type="match status" value="2"/>
</dbReference>
<dbReference type="SUPFAM" id="SSF56399">
    <property type="entry name" value="ADP-ribosylation"/>
    <property type="match status" value="1"/>
</dbReference>
<evidence type="ECO:0000313" key="5">
    <source>
        <dbReference type="Proteomes" id="UP001497497"/>
    </source>
</evidence>
<feature type="domain" description="PARP catalytic" evidence="3">
    <location>
        <begin position="1"/>
        <end position="224"/>
    </location>
</feature>
<protein>
    <recommendedName>
        <fullName evidence="1">Poly [ADP-ribose] polymerase</fullName>
        <shortName evidence="1">PARP</shortName>
        <ecNumber evidence="1">2.4.2.-</ecNumber>
    </recommendedName>
</protein>
<keyword evidence="5" id="KW-1185">Reference proteome</keyword>
<keyword evidence="1" id="KW-0520">NAD</keyword>
<dbReference type="GO" id="GO:1990404">
    <property type="term" value="F:NAD+-protein mono-ADP-ribosyltransferase activity"/>
    <property type="evidence" value="ECO:0007669"/>
    <property type="project" value="TreeGrafter"/>
</dbReference>
<dbReference type="GO" id="GO:0003950">
    <property type="term" value="F:NAD+ poly-ADP-ribosyltransferase activity"/>
    <property type="evidence" value="ECO:0007669"/>
    <property type="project" value="UniProtKB-UniRule"/>
</dbReference>
<keyword evidence="2" id="KW-0472">Membrane</keyword>
<evidence type="ECO:0000256" key="2">
    <source>
        <dbReference type="SAM" id="Phobius"/>
    </source>
</evidence>
<reference evidence="4 5" key="1">
    <citation type="submission" date="2024-04" db="EMBL/GenBank/DDBJ databases">
        <authorList>
            <consortium name="Genoscope - CEA"/>
            <person name="William W."/>
        </authorList>
    </citation>
    <scope>NUCLEOTIDE SEQUENCE [LARGE SCALE GENOMIC DNA]</scope>
</reference>
<dbReference type="PANTHER" id="PTHR45740">
    <property type="entry name" value="POLY [ADP-RIBOSE] POLYMERASE"/>
    <property type="match status" value="1"/>
</dbReference>
<sequence length="224" mass="26014">MWVSVKLQKREESAIRSLFNQTSADFRITHITRLENSKLWEKYVLKRKHMVNEIGVSKINERALFHGTSHHNIPVICQEGFDTRVETKNGALYGKGENYDLWTDIDVYSQKNSENLDVYFILIFYFGCLLVRYFILDNCLPPGTYFSTTSNYSQRYAGSSNKLIIARVLCGNSVQGNPSYKRPPRDISGRMYDSCVNVERGPSIYCLFDNSQFYPAYIIEYTKK</sequence>
<keyword evidence="1" id="KW-0328">Glycosyltransferase</keyword>
<dbReference type="EC" id="2.4.2.-" evidence="1"/>
<gene>
    <name evidence="4" type="ORF">GSLYS_00003435001</name>
</gene>
<evidence type="ECO:0000313" key="4">
    <source>
        <dbReference type="EMBL" id="CAL1529280.1"/>
    </source>
</evidence>
<dbReference type="InterPro" id="IPR012317">
    <property type="entry name" value="Poly(ADP-ribose)pol_cat_dom"/>
</dbReference>
<comment type="caution">
    <text evidence="4">The sequence shown here is derived from an EMBL/GenBank/DDBJ whole genome shotgun (WGS) entry which is preliminary data.</text>
</comment>